<feature type="domain" description="Fibronectin type-III" evidence="4">
    <location>
        <begin position="816"/>
        <end position="920"/>
    </location>
</feature>
<dbReference type="InterPro" id="IPR015943">
    <property type="entry name" value="WD40/YVTN_repeat-like_dom_sf"/>
</dbReference>
<dbReference type="PROSITE" id="PS50082">
    <property type="entry name" value="WD_REPEATS_2"/>
    <property type="match status" value="3"/>
</dbReference>
<evidence type="ECO:0000313" key="6">
    <source>
        <dbReference type="Proteomes" id="UP001165083"/>
    </source>
</evidence>
<dbReference type="SUPFAM" id="SSF50978">
    <property type="entry name" value="WD40 repeat-like"/>
    <property type="match status" value="1"/>
</dbReference>
<keyword evidence="6" id="KW-1185">Reference proteome</keyword>
<feature type="repeat" description="WD" evidence="2">
    <location>
        <begin position="508"/>
        <end position="542"/>
    </location>
</feature>
<accession>A0A9W6XA29</accession>
<name>A0A9W6XA29_9STRA</name>
<proteinExistence type="predicted"/>
<sequence>MGKASRKKQLDEQRKQFFAIHGDGRSAEDRANALAMLDALQKKLEDDALREDGTNAAIEDKGSGFAELTLAACLYSSDNEPNVHLLDYHNNAIIPAKVPVRAFDVASNYCIGHQQPISSMAFSHNGELLATSSWDSTSIVWKVKSAMMSDNLEPEAGEVSRLIPLLVLPVHEEGATCLAFTIDDQSLVTCGECIVKLWNISDSEAENQSEDDETNKSLSLADQLLEWQQAIPYSLSIESSTNLFAFDESMTVLTANHDWKNFHPSDKTLTILAPAQSECERNKVIDIKQCIDHIIEEIDPQEDELQTLLKGIVGSQSAQANSENNSPSKAYDGGGDGNALTVEERARLKTQFRNMEDFDFEKLFTPALSLSMGSEAASDPLPAKAVTRVPHRPDGNGRLLRTFSKHTSDGVFSSHSSTITGCAVAKELDLVVTVGLDKSIRYWSLEEGIAIETVFDAHSAPITCCALTSPTTCDLSLYDMLLATGGSDNLVKVWQRSSPDRAQCVFSLTGHNDIIKSIAFDPNGIFLTSTSEDTTAIIWRVRPSSPDQPEVPLIVSVDRFAISISWTEPLANGAKILHYVVRTKQVSSFTGDGSDILVVPDTEVPAKYVTKTIDKLQPGVHEYSAATEPVETLAFIPSRIDRPVQHDNREATRITLSWTPPCPNGASILSYTIQCRPENDAFVPLREVTIPVHDVVASFITPVNPRSDRRCSSIATKTPVVRAEDKHSSKTRKKTSTNDGISPPAAINTTSNVLKSTVGKAIVSHTSPSSILSYTVDNLWAGEVYQFVVAASNRCGLGEFSRVSDYVKMDCMAPDQPAQPQIVNVDKRQITVQWEKPRCNGSKILQYSLRWRQEVEGYPGTNEQIISLLSRSIAGTNYTLTDLQPGSPVQVWVSAFNLVDNKLLTSLESLPSNSVATLCDVPDTPDAPSLMDPSAHTLVLVWTPPMRNGLLIEGYNVALYSEDTQFGVCVRQLSREITLSPDDLHQPSSGATTVAFVLHHLRGGTFYSATISAHNSLGASGVSIACVPVQTSEPTVPDTIPEAPAVSDVTPTSVVLAWKLPAHDGGSALRGFHVEYTVRSNRNDAQFHEKMESGGDITVSRGLELHATFLKPHRVYQFRVSPENRVGRAIPSAWSEEIATPSLVEFTVTRYFAYRPPEEHEAARFIQRRYRDCKKATADKARFTAALVEVLRHWHL</sequence>
<dbReference type="Pfam" id="PF00041">
    <property type="entry name" value="fn3"/>
    <property type="match status" value="2"/>
</dbReference>
<evidence type="ECO:0000256" key="1">
    <source>
        <dbReference type="ARBA" id="ARBA00022737"/>
    </source>
</evidence>
<dbReference type="PROSITE" id="PS50294">
    <property type="entry name" value="WD_REPEATS_REGION"/>
    <property type="match status" value="3"/>
</dbReference>
<feature type="region of interest" description="Disordered" evidence="3">
    <location>
        <begin position="316"/>
        <end position="338"/>
    </location>
</feature>
<feature type="domain" description="Fibronectin type-III" evidence="4">
    <location>
        <begin position="1040"/>
        <end position="1143"/>
    </location>
</feature>
<dbReference type="SUPFAM" id="SSF49265">
    <property type="entry name" value="Fibronectin type III"/>
    <property type="match status" value="3"/>
</dbReference>
<organism evidence="5 6">
    <name type="scientific">Phytophthora lilii</name>
    <dbReference type="NCBI Taxonomy" id="2077276"/>
    <lineage>
        <taxon>Eukaryota</taxon>
        <taxon>Sar</taxon>
        <taxon>Stramenopiles</taxon>
        <taxon>Oomycota</taxon>
        <taxon>Peronosporomycetes</taxon>
        <taxon>Peronosporales</taxon>
        <taxon>Peronosporaceae</taxon>
        <taxon>Phytophthora</taxon>
    </lineage>
</organism>
<dbReference type="EMBL" id="BSXW01001200">
    <property type="protein sequence ID" value="GMF34604.1"/>
    <property type="molecule type" value="Genomic_DNA"/>
</dbReference>
<dbReference type="SMART" id="SM00320">
    <property type="entry name" value="WD40"/>
    <property type="match status" value="5"/>
</dbReference>
<dbReference type="PANTHER" id="PTHR13817:SF151">
    <property type="entry name" value="TITIN"/>
    <property type="match status" value="1"/>
</dbReference>
<dbReference type="Pfam" id="PF00400">
    <property type="entry name" value="WD40"/>
    <property type="match status" value="5"/>
</dbReference>
<dbReference type="InterPro" id="IPR001680">
    <property type="entry name" value="WD40_rpt"/>
</dbReference>
<feature type="compositionally biased region" description="Low complexity" evidence="3">
    <location>
        <begin position="316"/>
        <end position="328"/>
    </location>
</feature>
<dbReference type="InterPro" id="IPR050964">
    <property type="entry name" value="Striated_Muscle_Regulatory"/>
</dbReference>
<comment type="caution">
    <text evidence="5">The sequence shown here is derived from an EMBL/GenBank/DDBJ whole genome shotgun (WGS) entry which is preliminary data.</text>
</comment>
<dbReference type="InterPro" id="IPR013783">
    <property type="entry name" value="Ig-like_fold"/>
</dbReference>
<evidence type="ECO:0000259" key="4">
    <source>
        <dbReference type="PROSITE" id="PS50853"/>
    </source>
</evidence>
<dbReference type="PROSITE" id="PS50853">
    <property type="entry name" value="FN3"/>
    <property type="match status" value="3"/>
</dbReference>
<evidence type="ECO:0000256" key="3">
    <source>
        <dbReference type="SAM" id="MobiDB-lite"/>
    </source>
</evidence>
<keyword evidence="2" id="KW-0853">WD repeat</keyword>
<gene>
    <name evidence="5" type="ORF">Plil01_001474400</name>
</gene>
<dbReference type="SMART" id="SM00060">
    <property type="entry name" value="FN3"/>
    <property type="match status" value="5"/>
</dbReference>
<dbReference type="AlphaFoldDB" id="A0A9W6XA29"/>
<dbReference type="InterPro" id="IPR036116">
    <property type="entry name" value="FN3_sf"/>
</dbReference>
<reference evidence="5" key="1">
    <citation type="submission" date="2023-04" db="EMBL/GenBank/DDBJ databases">
        <title>Phytophthora lilii NBRC 32176.</title>
        <authorList>
            <person name="Ichikawa N."/>
            <person name="Sato H."/>
            <person name="Tonouchi N."/>
        </authorList>
    </citation>
    <scope>NUCLEOTIDE SEQUENCE</scope>
    <source>
        <strain evidence="5">NBRC 32176</strain>
    </source>
</reference>
<feature type="region of interest" description="Disordered" evidence="3">
    <location>
        <begin position="718"/>
        <end position="747"/>
    </location>
</feature>
<dbReference type="InterPro" id="IPR036322">
    <property type="entry name" value="WD40_repeat_dom_sf"/>
</dbReference>
<evidence type="ECO:0000256" key="2">
    <source>
        <dbReference type="PROSITE-ProRule" id="PRU00221"/>
    </source>
</evidence>
<feature type="repeat" description="WD" evidence="2">
    <location>
        <begin position="110"/>
        <end position="151"/>
    </location>
</feature>
<dbReference type="Gene3D" id="2.130.10.10">
    <property type="entry name" value="YVTN repeat-like/Quinoprotein amine dehydrogenase"/>
    <property type="match status" value="2"/>
</dbReference>
<dbReference type="Proteomes" id="UP001165083">
    <property type="component" value="Unassembled WGS sequence"/>
</dbReference>
<dbReference type="OrthoDB" id="504170at2759"/>
<feature type="repeat" description="WD" evidence="2">
    <location>
        <begin position="412"/>
        <end position="453"/>
    </location>
</feature>
<feature type="domain" description="Fibronectin type-III" evidence="4">
    <location>
        <begin position="924"/>
        <end position="1034"/>
    </location>
</feature>
<dbReference type="InterPro" id="IPR003961">
    <property type="entry name" value="FN3_dom"/>
</dbReference>
<protein>
    <submittedName>
        <fullName evidence="5">Unnamed protein product</fullName>
    </submittedName>
</protein>
<dbReference type="Gene3D" id="2.60.40.10">
    <property type="entry name" value="Immunoglobulins"/>
    <property type="match status" value="5"/>
</dbReference>
<keyword evidence="1" id="KW-0677">Repeat</keyword>
<dbReference type="PANTHER" id="PTHR13817">
    <property type="entry name" value="TITIN"/>
    <property type="match status" value="1"/>
</dbReference>
<dbReference type="CDD" id="cd00063">
    <property type="entry name" value="FN3"/>
    <property type="match status" value="5"/>
</dbReference>
<evidence type="ECO:0000313" key="5">
    <source>
        <dbReference type="EMBL" id="GMF34604.1"/>
    </source>
</evidence>